<dbReference type="AlphaFoldDB" id="A0A9N9KEK1"/>
<evidence type="ECO:0000313" key="2">
    <source>
        <dbReference type="Proteomes" id="UP000789759"/>
    </source>
</evidence>
<proteinExistence type="predicted"/>
<protein>
    <submittedName>
        <fullName evidence="1">17949_t:CDS:1</fullName>
    </submittedName>
</protein>
<name>A0A9N9KEK1_9GLOM</name>
<accession>A0A9N9KEK1</accession>
<dbReference type="Proteomes" id="UP000789759">
    <property type="component" value="Unassembled WGS sequence"/>
</dbReference>
<reference evidence="1" key="1">
    <citation type="submission" date="2021-06" db="EMBL/GenBank/DDBJ databases">
        <authorList>
            <person name="Kallberg Y."/>
            <person name="Tangrot J."/>
            <person name="Rosling A."/>
        </authorList>
    </citation>
    <scope>NUCLEOTIDE SEQUENCE</scope>
    <source>
        <strain evidence="1">FL966</strain>
    </source>
</reference>
<keyword evidence="2" id="KW-1185">Reference proteome</keyword>
<evidence type="ECO:0000313" key="1">
    <source>
        <dbReference type="EMBL" id="CAG8825056.1"/>
    </source>
</evidence>
<gene>
    <name evidence="1" type="ORF">CPELLU_LOCUS20060</name>
</gene>
<dbReference type="EMBL" id="CAJVQA010055235">
    <property type="protein sequence ID" value="CAG8825056.1"/>
    <property type="molecule type" value="Genomic_DNA"/>
</dbReference>
<sequence length="78" mass="9020">ITRHYFLFPLPNHTPLELNWPCSSLFAICSPLNGYTNKIHQGLREKPIIGTSIHYIRNVKKPKSLKLDLKNYDDSKNA</sequence>
<comment type="caution">
    <text evidence="1">The sequence shown here is derived from an EMBL/GenBank/DDBJ whole genome shotgun (WGS) entry which is preliminary data.</text>
</comment>
<organism evidence="1 2">
    <name type="scientific">Cetraspora pellucida</name>
    <dbReference type="NCBI Taxonomy" id="1433469"/>
    <lineage>
        <taxon>Eukaryota</taxon>
        <taxon>Fungi</taxon>
        <taxon>Fungi incertae sedis</taxon>
        <taxon>Mucoromycota</taxon>
        <taxon>Glomeromycotina</taxon>
        <taxon>Glomeromycetes</taxon>
        <taxon>Diversisporales</taxon>
        <taxon>Gigasporaceae</taxon>
        <taxon>Cetraspora</taxon>
    </lineage>
</organism>
<feature type="non-terminal residue" evidence="1">
    <location>
        <position position="78"/>
    </location>
</feature>
<feature type="non-terminal residue" evidence="1">
    <location>
        <position position="1"/>
    </location>
</feature>